<sequence length="536" mass="58220">MASYDPQPSRNSGAVSSNLPSHDSHSGQGSGNLNTIDDDSNHVQSTLMTSTSSPNVSKAKTGEIHYQDLDGSYRPFETMPPAHARHPMSSEIMPTPIAAMQIPKGSTRNGSETQRTTSVSPGPTLQIPIPTAEEMAVTPPMTYPNQKIERKAHLDQESDKESRAARTAAVEGSDKAEYHVSCCSCQRNLLHRSATFLHPYETHPSSSFQMAHFDQNDDDVLTVPHSRSTRRDHDALEPDFDIGIGKPPSADWTLNNSVYMPSSIPYNVDTSSVSSRASDSQSRELYSMGAVPRLSRSDAQRANQTPIHDLYTKSKGENMCSAYSQPSSEIENQNHTVSSNPTTQILHSTLQQAADSVTNPDPPYSRIHTPYYHNNIPTRTASLNCQDDRLNASSGPCANITTSTTSSGPGRNSRVTMESYSTPPIVSERRAGGLMYMETPPMVYPDPADRARIVNGPEVNVASDQSLMCNDGFRSGSGGIGYLVDDELEADTHGTRQGTGKDGQVCCYCCCLDCDSEDCKAVCKILIFACAVIINL</sequence>
<dbReference type="Proteomes" id="UP000284842">
    <property type="component" value="Unassembled WGS sequence"/>
</dbReference>
<feature type="region of interest" description="Disordered" evidence="1">
    <location>
        <begin position="396"/>
        <end position="419"/>
    </location>
</feature>
<evidence type="ECO:0000313" key="3">
    <source>
        <dbReference type="Proteomes" id="UP000284842"/>
    </source>
</evidence>
<dbReference type="InParanoid" id="A0A409WAG9"/>
<organism evidence="2 3">
    <name type="scientific">Panaeolus cyanescens</name>
    <dbReference type="NCBI Taxonomy" id="181874"/>
    <lineage>
        <taxon>Eukaryota</taxon>
        <taxon>Fungi</taxon>
        <taxon>Dikarya</taxon>
        <taxon>Basidiomycota</taxon>
        <taxon>Agaricomycotina</taxon>
        <taxon>Agaricomycetes</taxon>
        <taxon>Agaricomycetidae</taxon>
        <taxon>Agaricales</taxon>
        <taxon>Agaricineae</taxon>
        <taxon>Galeropsidaceae</taxon>
        <taxon>Panaeolus</taxon>
    </lineage>
</organism>
<feature type="compositionally biased region" description="Polar residues" evidence="1">
    <location>
        <begin position="1"/>
        <end position="21"/>
    </location>
</feature>
<evidence type="ECO:0000313" key="2">
    <source>
        <dbReference type="EMBL" id="PPQ75491.1"/>
    </source>
</evidence>
<keyword evidence="3" id="KW-1185">Reference proteome</keyword>
<evidence type="ECO:0000256" key="1">
    <source>
        <dbReference type="SAM" id="MobiDB-lite"/>
    </source>
</evidence>
<protein>
    <submittedName>
        <fullName evidence="2">Uncharacterized protein</fullName>
    </submittedName>
</protein>
<gene>
    <name evidence="2" type="ORF">CVT24_013355</name>
</gene>
<feature type="compositionally biased region" description="Polar residues" evidence="1">
    <location>
        <begin position="105"/>
        <end position="123"/>
    </location>
</feature>
<accession>A0A409WAG9</accession>
<feature type="region of interest" description="Disordered" evidence="1">
    <location>
        <begin position="318"/>
        <end position="340"/>
    </location>
</feature>
<feature type="compositionally biased region" description="Polar residues" evidence="1">
    <location>
        <begin position="42"/>
        <end position="58"/>
    </location>
</feature>
<feature type="region of interest" description="Disordered" evidence="1">
    <location>
        <begin position="105"/>
        <end position="127"/>
    </location>
</feature>
<proteinExistence type="predicted"/>
<reference evidence="2 3" key="1">
    <citation type="journal article" date="2018" name="Evol. Lett.">
        <title>Horizontal gene cluster transfer increased hallucinogenic mushroom diversity.</title>
        <authorList>
            <person name="Reynolds H.T."/>
            <person name="Vijayakumar V."/>
            <person name="Gluck-Thaler E."/>
            <person name="Korotkin H.B."/>
            <person name="Matheny P.B."/>
            <person name="Slot J.C."/>
        </authorList>
    </citation>
    <scope>NUCLEOTIDE SEQUENCE [LARGE SCALE GENOMIC DNA]</scope>
    <source>
        <strain evidence="2 3">2629</strain>
    </source>
</reference>
<dbReference type="EMBL" id="NHTK01005667">
    <property type="protein sequence ID" value="PPQ75491.1"/>
    <property type="molecule type" value="Genomic_DNA"/>
</dbReference>
<comment type="caution">
    <text evidence="2">The sequence shown here is derived from an EMBL/GenBank/DDBJ whole genome shotgun (WGS) entry which is preliminary data.</text>
</comment>
<name>A0A409WAG9_9AGAR</name>
<feature type="compositionally biased region" description="Polar residues" evidence="1">
    <location>
        <begin position="321"/>
        <end position="340"/>
    </location>
</feature>
<feature type="region of interest" description="Disordered" evidence="1">
    <location>
        <begin position="1"/>
        <end position="60"/>
    </location>
</feature>
<dbReference type="AlphaFoldDB" id="A0A409WAG9"/>